<feature type="non-terminal residue" evidence="3">
    <location>
        <position position="111"/>
    </location>
</feature>
<proteinExistence type="predicted"/>
<evidence type="ECO:0000256" key="2">
    <source>
        <dbReference type="SAM" id="SignalP"/>
    </source>
</evidence>
<protein>
    <submittedName>
        <fullName evidence="3">Conjugal transfer protein TraN</fullName>
    </submittedName>
</protein>
<organism evidence="3 4">
    <name type="scientific">Serratia fonticola</name>
    <dbReference type="NCBI Taxonomy" id="47917"/>
    <lineage>
        <taxon>Bacteria</taxon>
        <taxon>Pseudomonadati</taxon>
        <taxon>Pseudomonadota</taxon>
        <taxon>Gammaproteobacteria</taxon>
        <taxon>Enterobacterales</taxon>
        <taxon>Yersiniaceae</taxon>
        <taxon>Serratia</taxon>
    </lineage>
</organism>
<feature type="compositionally biased region" description="Low complexity" evidence="1">
    <location>
        <begin position="23"/>
        <end position="49"/>
    </location>
</feature>
<dbReference type="Proteomes" id="UP000659084">
    <property type="component" value="Unassembled WGS sequence"/>
</dbReference>
<dbReference type="EMBL" id="JACNYO010000083">
    <property type="protein sequence ID" value="MBC3215987.1"/>
    <property type="molecule type" value="Genomic_DNA"/>
</dbReference>
<evidence type="ECO:0000256" key="1">
    <source>
        <dbReference type="SAM" id="MobiDB-lite"/>
    </source>
</evidence>
<accession>A0AAW3X2G1</accession>
<evidence type="ECO:0000313" key="3">
    <source>
        <dbReference type="EMBL" id="MBC3215987.1"/>
    </source>
</evidence>
<name>A0AAW3X2G1_SERFO</name>
<feature type="chain" id="PRO_5043845489" evidence="2">
    <location>
        <begin position="20"/>
        <end position="111"/>
    </location>
</feature>
<feature type="region of interest" description="Disordered" evidence="1">
    <location>
        <begin position="23"/>
        <end position="85"/>
    </location>
</feature>
<sequence>MKNTLMFSLLVLMTTPVWAEAPAASAPAGWSQSQTPTAAVPAAPAARPVSEPPLPNGAGLSGSDPLPPPSPLYAQAEEAVSPLTPDEIRQLRARQSDVTRAMISPSVSVVP</sequence>
<evidence type="ECO:0000313" key="4">
    <source>
        <dbReference type="Proteomes" id="UP000659084"/>
    </source>
</evidence>
<gene>
    <name evidence="3" type="ORF">H8J20_28165</name>
</gene>
<keyword evidence="2" id="KW-0732">Signal</keyword>
<feature type="signal peptide" evidence="2">
    <location>
        <begin position="1"/>
        <end position="19"/>
    </location>
</feature>
<reference evidence="3" key="1">
    <citation type="submission" date="2020-08" db="EMBL/GenBank/DDBJ databases">
        <title>Food and environmental bacterial isolates.</title>
        <authorList>
            <person name="Richter L."/>
            <person name="Du Plessis E.M."/>
            <person name="Duvenage S."/>
            <person name="Allam M."/>
            <person name="Korsten L."/>
        </authorList>
    </citation>
    <scope>NUCLEOTIDE SEQUENCE</scope>
    <source>
        <strain evidence="3">UPMP2127</strain>
    </source>
</reference>
<comment type="caution">
    <text evidence="3">The sequence shown here is derived from an EMBL/GenBank/DDBJ whole genome shotgun (WGS) entry which is preliminary data.</text>
</comment>
<dbReference type="AlphaFoldDB" id="A0AAW3X2G1"/>